<feature type="transmembrane region" description="Helical" evidence="1">
    <location>
        <begin position="58"/>
        <end position="78"/>
    </location>
</feature>
<reference evidence="2 3" key="1">
    <citation type="submission" date="2020-10" db="EMBL/GenBank/DDBJ databases">
        <title>Novel species in genus Corynebacterium.</title>
        <authorList>
            <person name="Zhang G."/>
        </authorList>
    </citation>
    <scope>NUCLEOTIDE SEQUENCE [LARGE SCALE GENOMIC DNA]</scope>
    <source>
        <strain evidence="2 3">DSM 45110</strain>
    </source>
</reference>
<gene>
    <name evidence="2" type="ORF">IRY30_03805</name>
</gene>
<accession>A0ABR9ZIK9</accession>
<keyword evidence="1" id="KW-0472">Membrane</keyword>
<evidence type="ECO:0000313" key="3">
    <source>
        <dbReference type="Proteomes" id="UP000635902"/>
    </source>
</evidence>
<feature type="transmembrane region" description="Helical" evidence="1">
    <location>
        <begin position="164"/>
        <end position="186"/>
    </location>
</feature>
<protein>
    <recommendedName>
        <fullName evidence="4">ZIP family zinc transporter</fullName>
    </recommendedName>
</protein>
<name>A0ABR9ZIK9_9CORY</name>
<proteinExistence type="predicted"/>
<comment type="caution">
    <text evidence="2">The sequence shown here is derived from an EMBL/GenBank/DDBJ whole genome shotgun (WGS) entry which is preliminary data.</text>
</comment>
<dbReference type="EMBL" id="JADKMY010000001">
    <property type="protein sequence ID" value="MBF4553207.1"/>
    <property type="molecule type" value="Genomic_DNA"/>
</dbReference>
<organism evidence="2 3">
    <name type="scientific">Corynebacterium suicordis DSM 45110</name>
    <dbReference type="NCBI Taxonomy" id="1121369"/>
    <lineage>
        <taxon>Bacteria</taxon>
        <taxon>Bacillati</taxon>
        <taxon>Actinomycetota</taxon>
        <taxon>Actinomycetes</taxon>
        <taxon>Mycobacteriales</taxon>
        <taxon>Corynebacteriaceae</taxon>
        <taxon>Corynebacterium</taxon>
    </lineage>
</organism>
<keyword evidence="1" id="KW-0812">Transmembrane</keyword>
<feature type="transmembrane region" description="Helical" evidence="1">
    <location>
        <begin position="6"/>
        <end position="24"/>
    </location>
</feature>
<keyword evidence="1" id="KW-1133">Transmembrane helix</keyword>
<keyword evidence="3" id="KW-1185">Reference proteome</keyword>
<evidence type="ECO:0008006" key="4">
    <source>
        <dbReference type="Google" id="ProtNLM"/>
    </source>
</evidence>
<feature type="transmembrane region" description="Helical" evidence="1">
    <location>
        <begin position="192"/>
        <end position="213"/>
    </location>
</feature>
<evidence type="ECO:0000313" key="2">
    <source>
        <dbReference type="EMBL" id="MBF4553207.1"/>
    </source>
</evidence>
<evidence type="ECO:0000256" key="1">
    <source>
        <dbReference type="SAM" id="Phobius"/>
    </source>
</evidence>
<feature type="transmembrane region" description="Helical" evidence="1">
    <location>
        <begin position="225"/>
        <end position="242"/>
    </location>
</feature>
<sequence length="243" mass="24006">MLTAALWGSIAASSLIVGAILGFAKRWPPKLVGAVLAFGGGALVASISFELAEEGVHVAGPVPVGIGLAIGALTYFFADRAVSGVGKKSSDASSNQGKRRGGGTSLAVGAFLDGIPEQAVLGIGMASGTGVSAALMVAIYVSNLPEAIGSSNDMHEAGASRKKIFFLWVAVAAVCALSTVAGFAVADLTSGSVRGAIDGFAAGALLVMLVDSLIPEAREKSGDSAGLITVLGFALATGLSLLS</sequence>
<dbReference type="Proteomes" id="UP000635902">
    <property type="component" value="Unassembled WGS sequence"/>
</dbReference>
<dbReference type="RefSeq" id="WP_194556037.1">
    <property type="nucleotide sequence ID" value="NZ_JADKMY010000001.1"/>
</dbReference>
<feature type="transmembrane region" description="Helical" evidence="1">
    <location>
        <begin position="31"/>
        <end position="52"/>
    </location>
</feature>